<dbReference type="InterPro" id="IPR016035">
    <property type="entry name" value="Acyl_Trfase/lysoPLipase"/>
</dbReference>
<evidence type="ECO:0000256" key="2">
    <source>
        <dbReference type="ARBA" id="ARBA00013274"/>
    </source>
</evidence>
<keyword evidence="6 8" id="KW-0443">Lipid metabolism</keyword>
<protein>
    <recommendedName>
        <fullName evidence="2 9">Lysophospholipase</fullName>
        <ecNumber evidence="2 9">3.1.1.5</ecNumber>
    </recommendedName>
</protein>
<dbReference type="AlphaFoldDB" id="R9P7K1"/>
<comment type="catalytic activity">
    <reaction evidence="9">
        <text>a 1-acyl-sn-glycero-3-phosphocholine + H2O = sn-glycerol 3-phosphocholine + a fatty acid + H(+)</text>
        <dbReference type="Rhea" id="RHEA:15177"/>
        <dbReference type="ChEBI" id="CHEBI:15377"/>
        <dbReference type="ChEBI" id="CHEBI:15378"/>
        <dbReference type="ChEBI" id="CHEBI:16870"/>
        <dbReference type="ChEBI" id="CHEBI:28868"/>
        <dbReference type="ChEBI" id="CHEBI:58168"/>
        <dbReference type="EC" id="3.1.1.5"/>
    </reaction>
</comment>
<feature type="domain" description="PLA2c" evidence="10">
    <location>
        <begin position="131"/>
        <end position="640"/>
    </location>
</feature>
<evidence type="ECO:0000256" key="3">
    <source>
        <dbReference type="ARBA" id="ARBA00022729"/>
    </source>
</evidence>
<dbReference type="PANTHER" id="PTHR10728:SF33">
    <property type="entry name" value="LYSOPHOSPHOLIPASE 1-RELATED"/>
    <property type="match status" value="1"/>
</dbReference>
<dbReference type="HOGENOM" id="CLU_014602_1_0_1"/>
<dbReference type="STRING" id="1305764.R9P7K1"/>
<dbReference type="GeneID" id="24110103"/>
<dbReference type="SMART" id="SM00022">
    <property type="entry name" value="PLAc"/>
    <property type="match status" value="1"/>
</dbReference>
<comment type="similarity">
    <text evidence="1 9">Belongs to the lysophospholipase family.</text>
</comment>
<evidence type="ECO:0000256" key="8">
    <source>
        <dbReference type="PROSITE-ProRule" id="PRU00555"/>
    </source>
</evidence>
<dbReference type="Gene3D" id="3.40.1090.10">
    <property type="entry name" value="Cytosolic phospholipase A2 catalytic domain"/>
    <property type="match status" value="1"/>
</dbReference>
<dbReference type="EMBL" id="DF238808">
    <property type="protein sequence ID" value="GAC97237.1"/>
    <property type="molecule type" value="Genomic_DNA"/>
</dbReference>
<evidence type="ECO:0000259" key="10">
    <source>
        <dbReference type="PROSITE" id="PS51210"/>
    </source>
</evidence>
<dbReference type="EC" id="3.1.1.5" evidence="2 9"/>
<gene>
    <name evidence="11" type="ORF">PHSY_004822</name>
</gene>
<reference evidence="12" key="1">
    <citation type="journal article" date="2013" name="Genome Announc.">
        <title>Draft genome sequence of the basidiomycetous yeast-like fungus Pseudozyma hubeiensis SY62, which produces an abundant amount of the biosurfactant mannosylerythritol lipids.</title>
        <authorList>
            <person name="Konishi M."/>
            <person name="Hatada Y."/>
            <person name="Horiuchi J."/>
        </authorList>
    </citation>
    <scope>NUCLEOTIDE SEQUENCE [LARGE SCALE GENOMIC DNA]</scope>
    <source>
        <strain evidence="12">SY62</strain>
    </source>
</reference>
<keyword evidence="7" id="KW-0325">Glycoprotein</keyword>
<evidence type="ECO:0000313" key="12">
    <source>
        <dbReference type="Proteomes" id="UP000014071"/>
    </source>
</evidence>
<proteinExistence type="inferred from homology"/>
<evidence type="ECO:0000256" key="5">
    <source>
        <dbReference type="ARBA" id="ARBA00022963"/>
    </source>
</evidence>
<dbReference type="GO" id="GO:0004623">
    <property type="term" value="F:phospholipase A2 activity"/>
    <property type="evidence" value="ECO:0007669"/>
    <property type="project" value="TreeGrafter"/>
</dbReference>
<keyword evidence="4 8" id="KW-0378">Hydrolase</keyword>
<keyword evidence="3" id="KW-0732">Signal</keyword>
<dbReference type="PANTHER" id="PTHR10728">
    <property type="entry name" value="CYTOSOLIC PHOSPHOLIPASE A2"/>
    <property type="match status" value="1"/>
</dbReference>
<dbReference type="InterPro" id="IPR002642">
    <property type="entry name" value="LysoPLipase_cat_dom"/>
</dbReference>
<evidence type="ECO:0000256" key="4">
    <source>
        <dbReference type="ARBA" id="ARBA00022801"/>
    </source>
</evidence>
<evidence type="ECO:0000256" key="6">
    <source>
        <dbReference type="ARBA" id="ARBA00023098"/>
    </source>
</evidence>
<dbReference type="OrthoDB" id="4084751at2759"/>
<dbReference type="GO" id="GO:0046475">
    <property type="term" value="P:glycerophospholipid catabolic process"/>
    <property type="evidence" value="ECO:0007669"/>
    <property type="project" value="TreeGrafter"/>
</dbReference>
<name>R9P7K1_PSEHS</name>
<dbReference type="PROSITE" id="PS51210">
    <property type="entry name" value="PLA2C"/>
    <property type="match status" value="1"/>
</dbReference>
<evidence type="ECO:0000256" key="7">
    <source>
        <dbReference type="ARBA" id="ARBA00023180"/>
    </source>
</evidence>
<evidence type="ECO:0000256" key="9">
    <source>
        <dbReference type="RuleBase" id="RU362103"/>
    </source>
</evidence>
<dbReference type="eggNOG" id="KOG1325">
    <property type="taxonomic scope" value="Eukaryota"/>
</dbReference>
<dbReference type="GO" id="GO:0005829">
    <property type="term" value="C:cytosol"/>
    <property type="evidence" value="ECO:0007669"/>
    <property type="project" value="TreeGrafter"/>
</dbReference>
<dbReference type="Proteomes" id="UP000014071">
    <property type="component" value="Unassembled WGS sequence"/>
</dbReference>
<keyword evidence="12" id="KW-1185">Reference proteome</keyword>
<dbReference type="FunFam" id="3.40.1090.10:FF:000010">
    <property type="entry name" value="Lysophospholipase"/>
    <property type="match status" value="1"/>
</dbReference>
<keyword evidence="5 8" id="KW-0442">Lipid degradation</keyword>
<organism evidence="11 12">
    <name type="scientific">Pseudozyma hubeiensis (strain SY62)</name>
    <name type="common">Yeast</name>
    <dbReference type="NCBI Taxonomy" id="1305764"/>
    <lineage>
        <taxon>Eukaryota</taxon>
        <taxon>Fungi</taxon>
        <taxon>Dikarya</taxon>
        <taxon>Basidiomycota</taxon>
        <taxon>Ustilaginomycotina</taxon>
        <taxon>Ustilaginomycetes</taxon>
        <taxon>Ustilaginales</taxon>
        <taxon>Ustilaginaceae</taxon>
        <taxon>Pseudozyma</taxon>
    </lineage>
</organism>
<dbReference type="Pfam" id="PF01735">
    <property type="entry name" value="PLA2_B"/>
    <property type="match status" value="1"/>
</dbReference>
<sequence length="640" mass="69589">MRCCRSDRNDRPSLDDVMNVMRAEDGDRIRSQSGEEREEETAMMKLLHLTAVLSLVLTAASIHASPSIPSALTPDEITRISRLPRSEKLAFAEAILEIRTAYEYSKQQQQQHALLHKRASPSGSFAPANMPCPNRTSQQSPGFIRPAYTKQLSTGEADFISKRRSSTSAAWQSWLSRAKLDSVLPGGAQNYTSQTDRLPRLGFALSGGGLRAMLVGSGTLQGFDGRNDTANNRGTGGLLQLAEYVAGLSGGSWATASLSMNNWATTQSLKDSIWDLESNLLVPEDGKVSFYASILAAVAGKRTEGYQTSLTDYFGLSIATKILNGSTYGNKYSVEWSDVKNTSSFTDASMPFPIIIADEREPGELIIPRNTTIWEFNPYEFGSWNPNVSAFVPIEILGSSLSNGSSSLPSGECVGGYQTVAWVTGTSATLFSGLYLDLVSSSSDSVIVSALKEIAQAVSKEQNDVSLVPNPFYGYRGDGTVEISDLRNITLVDGGLDNENVPLWPLVEPARDLDVVIAIDSSADVTNWPNSSALYQTSLRAQYPDYRSYAFPQMPDTNTVVNRGLNTRPVFYGCNPTQNVTNSNTAFNNTPTPIVIYLPSYPYTSLANTSTFKMDYSNAEAQGVIDNSVEKGEDESRSVD</sequence>
<dbReference type="GO" id="GO:0004622">
    <property type="term" value="F:phosphatidylcholine lysophospholipase activity"/>
    <property type="evidence" value="ECO:0007669"/>
    <property type="project" value="UniProtKB-EC"/>
</dbReference>
<evidence type="ECO:0000313" key="11">
    <source>
        <dbReference type="EMBL" id="GAC97237.1"/>
    </source>
</evidence>
<evidence type="ECO:0000256" key="1">
    <source>
        <dbReference type="ARBA" id="ARBA00008780"/>
    </source>
</evidence>
<dbReference type="RefSeq" id="XP_012190824.1">
    <property type="nucleotide sequence ID" value="XM_012335434.1"/>
</dbReference>
<dbReference type="SUPFAM" id="SSF52151">
    <property type="entry name" value="FabD/lysophospholipase-like"/>
    <property type="match status" value="1"/>
</dbReference>
<accession>R9P7K1</accession>